<evidence type="ECO:0000256" key="2">
    <source>
        <dbReference type="SAM" id="SignalP"/>
    </source>
</evidence>
<protein>
    <submittedName>
        <fullName evidence="3">Uncharacterized protein</fullName>
    </submittedName>
</protein>
<dbReference type="EMBL" id="PXYI01000003">
    <property type="protein sequence ID" value="PSJ40599.1"/>
    <property type="molecule type" value="Genomic_DNA"/>
</dbReference>
<dbReference type="AlphaFoldDB" id="A0A2P7QRL9"/>
<organism evidence="3 4">
    <name type="scientific">Allosphingosinicella deserti</name>
    <dbReference type="NCBI Taxonomy" id="2116704"/>
    <lineage>
        <taxon>Bacteria</taxon>
        <taxon>Pseudomonadati</taxon>
        <taxon>Pseudomonadota</taxon>
        <taxon>Alphaproteobacteria</taxon>
        <taxon>Sphingomonadales</taxon>
        <taxon>Sphingomonadaceae</taxon>
        <taxon>Allosphingosinicella</taxon>
    </lineage>
</organism>
<keyword evidence="4" id="KW-1185">Reference proteome</keyword>
<feature type="region of interest" description="Disordered" evidence="1">
    <location>
        <begin position="82"/>
        <end position="116"/>
    </location>
</feature>
<evidence type="ECO:0000313" key="4">
    <source>
        <dbReference type="Proteomes" id="UP000241167"/>
    </source>
</evidence>
<proteinExistence type="predicted"/>
<sequence length="116" mass="11415">MPKGARDSVRKGPLAALLVLFGLFASAGAIAGGTPTARETAARPGAARPGAAAATLCTADDGLPDEAGSAFLSPPRPRIVVTPLSARPAAQAAPAPVAAPRQRAASPYRARAPPSA</sequence>
<accession>A0A2P7QRL9</accession>
<comment type="caution">
    <text evidence="3">The sequence shown here is derived from an EMBL/GenBank/DDBJ whole genome shotgun (WGS) entry which is preliminary data.</text>
</comment>
<dbReference type="RefSeq" id="WP_106512751.1">
    <property type="nucleotide sequence ID" value="NZ_PXYI01000003.1"/>
</dbReference>
<name>A0A2P7QRL9_9SPHN</name>
<feature type="signal peptide" evidence="2">
    <location>
        <begin position="1"/>
        <end position="31"/>
    </location>
</feature>
<gene>
    <name evidence="3" type="ORF">C7I55_09750</name>
</gene>
<feature type="chain" id="PRO_5015156411" evidence="2">
    <location>
        <begin position="32"/>
        <end position="116"/>
    </location>
</feature>
<dbReference type="Proteomes" id="UP000241167">
    <property type="component" value="Unassembled WGS sequence"/>
</dbReference>
<evidence type="ECO:0000256" key="1">
    <source>
        <dbReference type="SAM" id="MobiDB-lite"/>
    </source>
</evidence>
<keyword evidence="2" id="KW-0732">Signal</keyword>
<feature type="compositionally biased region" description="Low complexity" evidence="1">
    <location>
        <begin position="85"/>
        <end position="116"/>
    </location>
</feature>
<reference evidence="3 4" key="1">
    <citation type="submission" date="2018-03" db="EMBL/GenBank/DDBJ databases">
        <title>The draft genome of Sphingosinicella sp. GL-C-18.</title>
        <authorList>
            <person name="Liu L."/>
            <person name="Li L."/>
            <person name="Liang L."/>
            <person name="Zhang X."/>
            <person name="Wang T."/>
        </authorList>
    </citation>
    <scope>NUCLEOTIDE SEQUENCE [LARGE SCALE GENOMIC DNA]</scope>
    <source>
        <strain evidence="3 4">GL-C-18</strain>
    </source>
</reference>
<evidence type="ECO:0000313" key="3">
    <source>
        <dbReference type="EMBL" id="PSJ40599.1"/>
    </source>
</evidence>